<dbReference type="KEGG" id="shr:100918514"/>
<dbReference type="FunFam" id="1.25.40.10:FF:000457">
    <property type="entry name" value="Pentatricopeptide repeat domain-containing protein 3, mitochondrial"/>
    <property type="match status" value="1"/>
</dbReference>
<dbReference type="AlphaFoldDB" id="G3WP47"/>
<dbReference type="CTD" id="55037"/>
<dbReference type="InterPro" id="IPR037387">
    <property type="entry name" value="PTCD3"/>
</dbReference>
<feature type="compositionally biased region" description="Acidic residues" evidence="16">
    <location>
        <begin position="219"/>
        <end position="228"/>
    </location>
</feature>
<keyword evidence="9" id="KW-0007">Acetylation</keyword>
<evidence type="ECO:0000313" key="17">
    <source>
        <dbReference type="Ensembl" id="ENSSHAP00000017202.2"/>
    </source>
</evidence>
<dbReference type="Proteomes" id="UP000007648">
    <property type="component" value="Unassembled WGS sequence"/>
</dbReference>
<dbReference type="GO" id="GO:0006417">
    <property type="term" value="P:regulation of translation"/>
    <property type="evidence" value="ECO:0007669"/>
    <property type="project" value="UniProtKB-KW"/>
</dbReference>
<dbReference type="Gene3D" id="1.25.40.10">
    <property type="entry name" value="Tetratricopeptide repeat domain"/>
    <property type="match status" value="1"/>
</dbReference>
<evidence type="ECO:0000256" key="14">
    <source>
        <dbReference type="ARBA" id="ARBA00075352"/>
    </source>
</evidence>
<reference evidence="17" key="2">
    <citation type="submission" date="2025-08" db="UniProtKB">
        <authorList>
            <consortium name="Ensembl"/>
        </authorList>
    </citation>
    <scope>IDENTIFICATION</scope>
</reference>
<dbReference type="InParanoid" id="G3WP47"/>
<dbReference type="PANTHER" id="PTHR16276:SF1">
    <property type="entry name" value="SMALL RIBOSOMAL SUBUNIT PROTEIN MS39"/>
    <property type="match status" value="1"/>
</dbReference>
<evidence type="ECO:0000256" key="6">
    <source>
        <dbReference type="ARBA" id="ARBA00022884"/>
    </source>
</evidence>
<name>G3WP47_SARHA</name>
<evidence type="ECO:0000256" key="15">
    <source>
        <dbReference type="ARBA" id="ARBA00083155"/>
    </source>
</evidence>
<dbReference type="Pfam" id="PF13812">
    <property type="entry name" value="PPR_3"/>
    <property type="match status" value="1"/>
</dbReference>
<evidence type="ECO:0000256" key="13">
    <source>
        <dbReference type="ARBA" id="ARBA00059791"/>
    </source>
</evidence>
<dbReference type="PANTHER" id="PTHR16276">
    <property type="entry name" value="PENTATRICOPEPTIDE REPEAT DOMAIN-CONTAINING PROTEIN 3"/>
    <property type="match status" value="1"/>
</dbReference>
<dbReference type="OrthoDB" id="185373at2759"/>
<dbReference type="GO" id="GO:0005829">
    <property type="term" value="C:cytosol"/>
    <property type="evidence" value="ECO:0007669"/>
    <property type="project" value="Ensembl"/>
</dbReference>
<dbReference type="GO" id="GO:0005759">
    <property type="term" value="C:mitochondrial matrix"/>
    <property type="evidence" value="ECO:0007669"/>
    <property type="project" value="Ensembl"/>
</dbReference>
<evidence type="ECO:0000256" key="7">
    <source>
        <dbReference type="ARBA" id="ARBA00022946"/>
    </source>
</evidence>
<evidence type="ECO:0000256" key="12">
    <source>
        <dbReference type="ARBA" id="ARBA00035134"/>
    </source>
</evidence>
<evidence type="ECO:0000256" key="4">
    <source>
        <dbReference type="ARBA" id="ARBA00022737"/>
    </source>
</evidence>
<dbReference type="GO" id="GO:0005654">
    <property type="term" value="C:nucleoplasm"/>
    <property type="evidence" value="ECO:0007669"/>
    <property type="project" value="Ensembl"/>
</dbReference>
<keyword evidence="3" id="KW-0699">rRNA-binding</keyword>
<keyword evidence="6" id="KW-0694">RNA-binding</keyword>
<evidence type="ECO:0000256" key="10">
    <source>
        <dbReference type="ARBA" id="ARBA00023128"/>
    </source>
</evidence>
<dbReference type="GO" id="GO:0005886">
    <property type="term" value="C:plasma membrane"/>
    <property type="evidence" value="ECO:0007669"/>
    <property type="project" value="Ensembl"/>
</dbReference>
<reference evidence="17" key="3">
    <citation type="submission" date="2025-09" db="UniProtKB">
        <authorList>
            <consortium name="Ensembl"/>
        </authorList>
    </citation>
    <scope>IDENTIFICATION</scope>
</reference>
<gene>
    <name evidence="17" type="primary">PTCD3</name>
</gene>
<evidence type="ECO:0000313" key="18">
    <source>
        <dbReference type="Proteomes" id="UP000007648"/>
    </source>
</evidence>
<keyword evidence="11" id="KW-0687">Ribonucleoprotein</keyword>
<comment type="similarity">
    <text evidence="2">Belongs to the mitochondrion-specific ribosomal protein mS39 family.</text>
</comment>
<dbReference type="STRING" id="9305.ENSSHAP00000017202"/>
<evidence type="ECO:0000256" key="2">
    <source>
        <dbReference type="ARBA" id="ARBA00008551"/>
    </source>
</evidence>
<keyword evidence="5" id="KW-0810">Translation regulation</keyword>
<dbReference type="eggNOG" id="KOG4422">
    <property type="taxonomic scope" value="Eukaryota"/>
</dbReference>
<dbReference type="FunCoup" id="G3WP47">
    <property type="interactions" value="3289"/>
</dbReference>
<keyword evidence="4" id="KW-0677">Repeat</keyword>
<sequence length="694" mass="78563">MAAAAAAAAAARVLRAGRCWSRLPLADRRADARRRVPGNRFYSGSASLPEAAGTDLPGCEEVVIPKRKTWDNVAVLQALASTIQRDPTAAYYTFQDDPYLIPVTSSEARMFLLSKASGQNAAKYIINTNPSFFEKYRAEPHIPCLMPEYLEPQLEEVSEAALQERIRLRKVKASVDMFDQLLQAGTSVSLETTNNLLDLLCYYGDQEPPREEQPHQIDESEELEEAEDNLTKKSSKQKKAAESQPRITWKANNNAERIFHLMPEKNAHSYCTLIRGMVKHHADEKAFTVYTDLLNNRLRADVHTFNALIDASASVRDRNEEKWTLVLDLLRQMTEQKVKPNLQTFNAIFRVLRKLPYFGKVLALQTLCEMKALNIEPSLSTYHYILEIFYKSAPGVKISSTHISDILTELQGKKLHVQDLDDDQFFPTAMKVCFMLKDLDLAYQVHGLLRTGDNWKLLGDPLQSLFYYQKFFSLVCLMEQVDVTLKWYKELIPSVCFPHSYLLINLLQALDVGSRLDLIPEIWSDCKEFTVSQYSNLKEEILQLMAREKQPPELQAAFADCAADIRSTYETANGKPGPEWSTGAMNCITALLLRGGRTQEAWEMLDNFKKQNRIPSAELINEFMNHAQERQDSAQAVQLVKLAQSLSLAFCEPLVQRVLAEFEVSEEQRKALEDLTGTSSDSDSDGDSSSSDNE</sequence>
<dbReference type="GO" id="GO:0005840">
    <property type="term" value="C:ribosome"/>
    <property type="evidence" value="ECO:0007669"/>
    <property type="project" value="UniProtKB-KW"/>
</dbReference>
<dbReference type="GO" id="GO:0032543">
    <property type="term" value="P:mitochondrial translation"/>
    <property type="evidence" value="ECO:0007669"/>
    <property type="project" value="Ensembl"/>
</dbReference>
<dbReference type="GeneTree" id="ENSGT00390000016876"/>
<evidence type="ECO:0000256" key="11">
    <source>
        <dbReference type="ARBA" id="ARBA00023274"/>
    </source>
</evidence>
<reference evidence="17 18" key="1">
    <citation type="journal article" date="2011" name="Proc. Natl. Acad. Sci. U.S.A.">
        <title>Genetic diversity and population structure of the endangered marsupial Sarcophilus harrisii (Tasmanian devil).</title>
        <authorList>
            <person name="Miller W."/>
            <person name="Hayes V.M."/>
            <person name="Ratan A."/>
            <person name="Petersen D.C."/>
            <person name="Wittekindt N.E."/>
            <person name="Miller J."/>
            <person name="Walenz B."/>
            <person name="Knight J."/>
            <person name="Qi J."/>
            <person name="Zhao F."/>
            <person name="Wang Q."/>
            <person name="Bedoya-Reina O.C."/>
            <person name="Katiyar N."/>
            <person name="Tomsho L.P."/>
            <person name="Kasson L.M."/>
            <person name="Hardie R.A."/>
            <person name="Woodbridge P."/>
            <person name="Tindall E.A."/>
            <person name="Bertelsen M.F."/>
            <person name="Dixon D."/>
            <person name="Pyecroft S."/>
            <person name="Helgen K.M."/>
            <person name="Lesk A.M."/>
            <person name="Pringle T.H."/>
            <person name="Patterson N."/>
            <person name="Zhang Y."/>
            <person name="Kreiss A."/>
            <person name="Woods G.M."/>
            <person name="Jones M.E."/>
            <person name="Schuster S.C."/>
        </authorList>
    </citation>
    <scope>NUCLEOTIDE SEQUENCE [LARGE SCALE GENOMIC DNA]</scope>
</reference>
<dbReference type="Ensembl" id="ENSSHAT00000017345.2">
    <property type="protein sequence ID" value="ENSSHAP00000017202.2"/>
    <property type="gene ID" value="ENSSHAG00000014622.2"/>
</dbReference>
<evidence type="ECO:0000256" key="1">
    <source>
        <dbReference type="ARBA" id="ARBA00004173"/>
    </source>
</evidence>
<dbReference type="GO" id="GO:0019843">
    <property type="term" value="F:rRNA binding"/>
    <property type="evidence" value="ECO:0007669"/>
    <property type="project" value="UniProtKB-KW"/>
</dbReference>
<dbReference type="InterPro" id="IPR055063">
    <property type="entry name" value="Rib_mS39_PPR"/>
</dbReference>
<proteinExistence type="inferred from homology"/>
<evidence type="ECO:0000256" key="3">
    <source>
        <dbReference type="ARBA" id="ARBA00022730"/>
    </source>
</evidence>
<evidence type="ECO:0000256" key="8">
    <source>
        <dbReference type="ARBA" id="ARBA00022980"/>
    </source>
</evidence>
<comment type="function">
    <text evidence="13">Mitochondrial RNA-binding protein that has a role in mitochondrial translation.</text>
</comment>
<keyword evidence="7" id="KW-0809">Transit peptide</keyword>
<organism evidence="17 18">
    <name type="scientific">Sarcophilus harrisii</name>
    <name type="common">Tasmanian devil</name>
    <name type="synonym">Sarcophilus laniarius</name>
    <dbReference type="NCBI Taxonomy" id="9305"/>
    <lineage>
        <taxon>Eukaryota</taxon>
        <taxon>Metazoa</taxon>
        <taxon>Chordata</taxon>
        <taxon>Craniata</taxon>
        <taxon>Vertebrata</taxon>
        <taxon>Euteleostomi</taxon>
        <taxon>Mammalia</taxon>
        <taxon>Metatheria</taxon>
        <taxon>Dasyuromorphia</taxon>
        <taxon>Dasyuridae</taxon>
        <taxon>Sarcophilus</taxon>
    </lineage>
</organism>
<dbReference type="GeneID" id="100918514"/>
<dbReference type="RefSeq" id="XP_012395961.2">
    <property type="nucleotide sequence ID" value="XM_012540507.3"/>
</dbReference>
<dbReference type="Pfam" id="PF22330">
    <property type="entry name" value="Rib_mS39_PPR"/>
    <property type="match status" value="1"/>
</dbReference>
<protein>
    <recommendedName>
        <fullName evidence="12">Small ribosomal subunit protein mS39</fullName>
    </recommendedName>
    <alternativeName>
        <fullName evidence="14">28S ribosomal protein S39, mitochondrial</fullName>
    </alternativeName>
    <alternativeName>
        <fullName evidence="15">Pentatricopeptide repeat domain-containing protein 3, mitochondrial</fullName>
    </alternativeName>
</protein>
<comment type="subcellular location">
    <subcellularLocation>
        <location evidence="1">Mitochondrion</location>
    </subcellularLocation>
</comment>
<accession>G3WP47</accession>
<dbReference type="InterPro" id="IPR011990">
    <property type="entry name" value="TPR-like_helical_dom_sf"/>
</dbReference>
<dbReference type="GO" id="GO:1990904">
    <property type="term" value="C:ribonucleoprotein complex"/>
    <property type="evidence" value="ECO:0007669"/>
    <property type="project" value="UniProtKB-KW"/>
</dbReference>
<feature type="region of interest" description="Disordered" evidence="16">
    <location>
        <begin position="208"/>
        <end position="245"/>
    </location>
</feature>
<evidence type="ECO:0000256" key="5">
    <source>
        <dbReference type="ARBA" id="ARBA00022845"/>
    </source>
</evidence>
<keyword evidence="10" id="KW-0496">Mitochondrion</keyword>
<dbReference type="InterPro" id="IPR002885">
    <property type="entry name" value="PPR_rpt"/>
</dbReference>
<evidence type="ECO:0000256" key="9">
    <source>
        <dbReference type="ARBA" id="ARBA00022990"/>
    </source>
</evidence>
<dbReference type="HOGENOM" id="CLU_026264_0_1_1"/>
<dbReference type="GO" id="GO:0043024">
    <property type="term" value="F:ribosomal small subunit binding"/>
    <property type="evidence" value="ECO:0007669"/>
    <property type="project" value="Ensembl"/>
</dbReference>
<keyword evidence="8" id="KW-0689">Ribosomal protein</keyword>
<evidence type="ECO:0000256" key="16">
    <source>
        <dbReference type="SAM" id="MobiDB-lite"/>
    </source>
</evidence>
<feature type="compositionally biased region" description="Basic and acidic residues" evidence="16">
    <location>
        <begin position="208"/>
        <end position="218"/>
    </location>
</feature>
<feature type="region of interest" description="Disordered" evidence="16">
    <location>
        <begin position="670"/>
        <end position="694"/>
    </location>
</feature>
<keyword evidence="18" id="KW-1185">Reference proteome</keyword>